<dbReference type="InterPro" id="IPR042229">
    <property type="entry name" value="Listeria/Bacterioides_rpt_sf"/>
</dbReference>
<evidence type="ECO:0000313" key="4">
    <source>
        <dbReference type="EMBL" id="HIS30228.1"/>
    </source>
</evidence>
<feature type="signal peptide" evidence="2">
    <location>
        <begin position="1"/>
        <end position="23"/>
    </location>
</feature>
<comment type="subcellular location">
    <subcellularLocation>
        <location evidence="1">Cell envelope</location>
    </subcellularLocation>
</comment>
<feature type="chain" id="PRO_5038517017" evidence="2">
    <location>
        <begin position="24"/>
        <end position="440"/>
    </location>
</feature>
<evidence type="ECO:0000256" key="2">
    <source>
        <dbReference type="SAM" id="SignalP"/>
    </source>
</evidence>
<dbReference type="Gene3D" id="2.60.40.1080">
    <property type="match status" value="1"/>
</dbReference>
<proteinExistence type="predicted"/>
<dbReference type="SUPFAM" id="SSF49373">
    <property type="entry name" value="Invasin/intimin cell-adhesion fragments"/>
    <property type="match status" value="1"/>
</dbReference>
<organism evidence="4 5">
    <name type="scientific">Candidatus Limivivens intestinipullorum</name>
    <dbReference type="NCBI Taxonomy" id="2840858"/>
    <lineage>
        <taxon>Bacteria</taxon>
        <taxon>Bacillati</taxon>
        <taxon>Bacillota</taxon>
        <taxon>Clostridia</taxon>
        <taxon>Lachnospirales</taxon>
        <taxon>Lachnospiraceae</taxon>
        <taxon>Lachnospiraceae incertae sedis</taxon>
        <taxon>Candidatus Limivivens</taxon>
    </lineage>
</organism>
<reference evidence="4" key="1">
    <citation type="submission" date="2020-10" db="EMBL/GenBank/DDBJ databases">
        <authorList>
            <person name="Gilroy R."/>
        </authorList>
    </citation>
    <scope>NUCLEOTIDE SEQUENCE</scope>
    <source>
        <strain evidence="4">CHK190-19873</strain>
    </source>
</reference>
<name>A0A9D1JJ29_9FIRM</name>
<dbReference type="InterPro" id="IPR003343">
    <property type="entry name" value="Big_2"/>
</dbReference>
<dbReference type="AlphaFoldDB" id="A0A9D1JJ29"/>
<dbReference type="EMBL" id="DVIQ01000008">
    <property type="protein sequence ID" value="HIS30228.1"/>
    <property type="molecule type" value="Genomic_DNA"/>
</dbReference>
<dbReference type="SMART" id="SM00635">
    <property type="entry name" value="BID_2"/>
    <property type="match status" value="1"/>
</dbReference>
<dbReference type="Pfam" id="PF02368">
    <property type="entry name" value="Big_2"/>
    <property type="match status" value="1"/>
</dbReference>
<dbReference type="InterPro" id="IPR008964">
    <property type="entry name" value="Invasin/intimin_cell_adhesion"/>
</dbReference>
<dbReference type="GO" id="GO:0030313">
    <property type="term" value="C:cell envelope"/>
    <property type="evidence" value="ECO:0007669"/>
    <property type="project" value="UniProtKB-SubCell"/>
</dbReference>
<gene>
    <name evidence="4" type="ORF">IAB44_01555</name>
</gene>
<keyword evidence="2" id="KW-0732">Signal</keyword>
<evidence type="ECO:0000259" key="3">
    <source>
        <dbReference type="SMART" id="SM00635"/>
    </source>
</evidence>
<comment type="caution">
    <text evidence="4">The sequence shown here is derived from an EMBL/GenBank/DDBJ whole genome shotgun (WGS) entry which is preliminary data.</text>
</comment>
<dbReference type="InterPro" id="IPR013378">
    <property type="entry name" value="InlB-like_B-rpt"/>
</dbReference>
<accession>A0A9D1JJ29</accession>
<dbReference type="Proteomes" id="UP000823935">
    <property type="component" value="Unassembled WGS sequence"/>
</dbReference>
<evidence type="ECO:0000256" key="1">
    <source>
        <dbReference type="ARBA" id="ARBA00004196"/>
    </source>
</evidence>
<feature type="domain" description="BIG2" evidence="3">
    <location>
        <begin position="286"/>
        <end position="362"/>
    </location>
</feature>
<dbReference type="PROSITE" id="PS51257">
    <property type="entry name" value="PROKAR_LIPOPROTEIN"/>
    <property type="match status" value="1"/>
</dbReference>
<dbReference type="Pfam" id="PF09479">
    <property type="entry name" value="Flg_new"/>
    <property type="match status" value="1"/>
</dbReference>
<sequence length="440" mass="48998">MKLRNVCWFVAAGAMLTAGSACAAESTVEWDIPRTIKIGYTFFETPGETSGVPVALVKNLSGDTVGDFLLLDGDDEEWEAYFSLPHAYDAAWEIENVREAFVPSVFNCAVNPGKFTFQAVLMEQENGDWTEQKIGKPYTVTIEKPVIKTNAPSKAKVGQSFQLKAKLQNTALKEMRVAEVKRYESQANKPAYADEQTHTIAYEPEFEITKGKNLVKRSRGNFSRTLSASETLKFTGAGTVEIKVRFRPVMPCYFCNMRNVGGEGQISRYYMPEKTVRIQVREKQKKVSSVKLNRTSLKLQKGESYRLKAAVSPKNASDRSVSWKSSNPGIAAVKNGKVTAKKPGTAVITAKAKDGSGKTAKCRVTVGYTIHYKLNGGKNSGRNPDTYYKETITLKKPARKGYVFQGWYRDKGYKKRIARISKNTSGNLTLYARWKKSAAK</sequence>
<evidence type="ECO:0000313" key="5">
    <source>
        <dbReference type="Proteomes" id="UP000823935"/>
    </source>
</evidence>
<protein>
    <submittedName>
        <fullName evidence="4">InlB B-repeat-containing protein</fullName>
    </submittedName>
</protein>
<dbReference type="NCBIfam" id="TIGR02543">
    <property type="entry name" value="List_Bact_rpt"/>
    <property type="match status" value="1"/>
</dbReference>
<reference evidence="4" key="2">
    <citation type="journal article" date="2021" name="PeerJ">
        <title>Extensive microbial diversity within the chicken gut microbiome revealed by metagenomics and culture.</title>
        <authorList>
            <person name="Gilroy R."/>
            <person name="Ravi A."/>
            <person name="Getino M."/>
            <person name="Pursley I."/>
            <person name="Horton D.L."/>
            <person name="Alikhan N.F."/>
            <person name="Baker D."/>
            <person name="Gharbi K."/>
            <person name="Hall N."/>
            <person name="Watson M."/>
            <person name="Adriaenssens E.M."/>
            <person name="Foster-Nyarko E."/>
            <person name="Jarju S."/>
            <person name="Secka A."/>
            <person name="Antonio M."/>
            <person name="Oren A."/>
            <person name="Chaudhuri R.R."/>
            <person name="La Ragione R."/>
            <person name="Hildebrand F."/>
            <person name="Pallen M.J."/>
        </authorList>
    </citation>
    <scope>NUCLEOTIDE SEQUENCE</scope>
    <source>
        <strain evidence="4">CHK190-19873</strain>
    </source>
</reference>
<dbReference type="Gene3D" id="2.60.40.4270">
    <property type="entry name" value="Listeria-Bacteroides repeat domain"/>
    <property type="match status" value="1"/>
</dbReference>